<name>A0A7S3YI25_9EUKA</name>
<protein>
    <submittedName>
        <fullName evidence="1">Uncharacterized protein</fullName>
    </submittedName>
</protein>
<gene>
    <name evidence="1" type="ORF">LGLO00237_LOCUS5451</name>
</gene>
<sequence length="119" mass="13997">MSCLRWLCQRHISYAARRSFLQKVSDRMVHSEKITQRHGKILRSLIKSEDKRLMCSASRFMNLRSTPEDDGVQSEVREKVEQYISNSPPTPQPPRAVDLATHKAELFFQVWCMRWICCV</sequence>
<dbReference type="AlphaFoldDB" id="A0A7S3YI25"/>
<organism evidence="1">
    <name type="scientific">Lotharella globosa</name>
    <dbReference type="NCBI Taxonomy" id="91324"/>
    <lineage>
        <taxon>Eukaryota</taxon>
        <taxon>Sar</taxon>
        <taxon>Rhizaria</taxon>
        <taxon>Cercozoa</taxon>
        <taxon>Chlorarachniophyceae</taxon>
        <taxon>Lotharella</taxon>
    </lineage>
</organism>
<accession>A0A7S3YI25</accession>
<reference evidence="1" key="1">
    <citation type="submission" date="2021-01" db="EMBL/GenBank/DDBJ databases">
        <authorList>
            <person name="Corre E."/>
            <person name="Pelletier E."/>
            <person name="Niang G."/>
            <person name="Scheremetjew M."/>
            <person name="Finn R."/>
            <person name="Kale V."/>
            <person name="Holt S."/>
            <person name="Cochrane G."/>
            <person name="Meng A."/>
            <person name="Brown T."/>
            <person name="Cohen L."/>
        </authorList>
    </citation>
    <scope>NUCLEOTIDE SEQUENCE</scope>
    <source>
        <strain evidence="1">CCCM811</strain>
    </source>
</reference>
<dbReference type="EMBL" id="HBIV01007365">
    <property type="protein sequence ID" value="CAE0652261.1"/>
    <property type="molecule type" value="Transcribed_RNA"/>
</dbReference>
<proteinExistence type="predicted"/>
<evidence type="ECO:0000313" key="1">
    <source>
        <dbReference type="EMBL" id="CAE0652261.1"/>
    </source>
</evidence>